<dbReference type="InterPro" id="IPR003663">
    <property type="entry name" value="Sugar/inositol_transpt"/>
</dbReference>
<feature type="compositionally biased region" description="Basic and acidic residues" evidence="9">
    <location>
        <begin position="13"/>
        <end position="27"/>
    </location>
</feature>
<evidence type="ECO:0000256" key="10">
    <source>
        <dbReference type="SAM" id="Phobius"/>
    </source>
</evidence>
<protein>
    <submittedName>
        <fullName evidence="12">Uncharacterized protein, isoform A</fullName>
    </submittedName>
</protein>
<feature type="transmembrane region" description="Helical" evidence="10">
    <location>
        <begin position="183"/>
        <end position="203"/>
    </location>
</feature>
<dbReference type="SMR" id="B4LBJ1"/>
<evidence type="ECO:0000256" key="6">
    <source>
        <dbReference type="ARBA" id="ARBA00023180"/>
    </source>
</evidence>
<proteinExistence type="inferred from homology"/>
<evidence type="ECO:0000259" key="11">
    <source>
        <dbReference type="PROSITE" id="PS50850"/>
    </source>
</evidence>
<dbReference type="GO" id="GO:0005886">
    <property type="term" value="C:plasma membrane"/>
    <property type="evidence" value="ECO:0007669"/>
    <property type="project" value="UniProtKB-SubCell"/>
</dbReference>
<dbReference type="CDD" id="cd17358">
    <property type="entry name" value="MFS_GLUT6_8_Class3_like"/>
    <property type="match status" value="1"/>
</dbReference>
<reference evidence="12 13" key="1">
    <citation type="journal article" date="2007" name="Nature">
        <title>Evolution of genes and genomes on the Drosophila phylogeny.</title>
        <authorList>
            <consortium name="Drosophila 12 Genomes Consortium"/>
            <person name="Clark A.G."/>
            <person name="Eisen M.B."/>
            <person name="Smith D.R."/>
            <person name="Bergman C.M."/>
            <person name="Oliver B."/>
            <person name="Markow T.A."/>
            <person name="Kaufman T.C."/>
            <person name="Kellis M."/>
            <person name="Gelbart W."/>
            <person name="Iyer V.N."/>
            <person name="Pollard D.A."/>
            <person name="Sackton T.B."/>
            <person name="Larracuente A.M."/>
            <person name="Singh N.D."/>
            <person name="Abad J.P."/>
            <person name="Abt D.N."/>
            <person name="Adryan B."/>
            <person name="Aguade M."/>
            <person name="Akashi H."/>
            <person name="Anderson W.W."/>
            <person name="Aquadro C.F."/>
            <person name="Ardell D.H."/>
            <person name="Arguello R."/>
            <person name="Artieri C.G."/>
            <person name="Barbash D.A."/>
            <person name="Barker D."/>
            <person name="Barsanti P."/>
            <person name="Batterham P."/>
            <person name="Batzoglou S."/>
            <person name="Begun D."/>
            <person name="Bhutkar A."/>
            <person name="Blanco E."/>
            <person name="Bosak S.A."/>
            <person name="Bradley R.K."/>
            <person name="Brand A.D."/>
            <person name="Brent M.R."/>
            <person name="Brooks A.N."/>
            <person name="Brown R.H."/>
            <person name="Butlin R.K."/>
            <person name="Caggese C."/>
            <person name="Calvi B.R."/>
            <person name="Bernardo de Carvalho A."/>
            <person name="Caspi A."/>
            <person name="Castrezana S."/>
            <person name="Celniker S.E."/>
            <person name="Chang J.L."/>
            <person name="Chapple C."/>
            <person name="Chatterji S."/>
            <person name="Chinwalla A."/>
            <person name="Civetta A."/>
            <person name="Clifton S.W."/>
            <person name="Comeron J.M."/>
            <person name="Costello J.C."/>
            <person name="Coyne J.A."/>
            <person name="Daub J."/>
            <person name="David R.G."/>
            <person name="Delcher A.L."/>
            <person name="Delehaunty K."/>
            <person name="Do C.B."/>
            <person name="Ebling H."/>
            <person name="Edwards K."/>
            <person name="Eickbush T."/>
            <person name="Evans J.D."/>
            <person name="Filipski A."/>
            <person name="Findeiss S."/>
            <person name="Freyhult E."/>
            <person name="Fulton L."/>
            <person name="Fulton R."/>
            <person name="Garcia A.C."/>
            <person name="Gardiner A."/>
            <person name="Garfield D.A."/>
            <person name="Garvin B.E."/>
            <person name="Gibson G."/>
            <person name="Gilbert D."/>
            <person name="Gnerre S."/>
            <person name="Godfrey J."/>
            <person name="Good R."/>
            <person name="Gotea V."/>
            <person name="Gravely B."/>
            <person name="Greenberg A.J."/>
            <person name="Griffiths-Jones S."/>
            <person name="Gross S."/>
            <person name="Guigo R."/>
            <person name="Gustafson E.A."/>
            <person name="Haerty W."/>
            <person name="Hahn M.W."/>
            <person name="Halligan D.L."/>
            <person name="Halpern A.L."/>
            <person name="Halter G.M."/>
            <person name="Han M.V."/>
            <person name="Heger A."/>
            <person name="Hillier L."/>
            <person name="Hinrichs A.S."/>
            <person name="Holmes I."/>
            <person name="Hoskins R.A."/>
            <person name="Hubisz M.J."/>
            <person name="Hultmark D."/>
            <person name="Huntley M.A."/>
            <person name="Jaffe D.B."/>
            <person name="Jagadeeshan S."/>
            <person name="Jeck W.R."/>
            <person name="Johnson J."/>
            <person name="Jones C.D."/>
            <person name="Jordan W.C."/>
            <person name="Karpen G.H."/>
            <person name="Kataoka E."/>
            <person name="Keightley P.D."/>
            <person name="Kheradpour P."/>
            <person name="Kirkness E.F."/>
            <person name="Koerich L.B."/>
            <person name="Kristiansen K."/>
            <person name="Kudrna D."/>
            <person name="Kulathinal R.J."/>
            <person name="Kumar S."/>
            <person name="Kwok R."/>
            <person name="Lander E."/>
            <person name="Langley C.H."/>
            <person name="Lapoint R."/>
            <person name="Lazzaro B.P."/>
            <person name="Lee S.J."/>
            <person name="Levesque L."/>
            <person name="Li R."/>
            <person name="Lin C.F."/>
            <person name="Lin M.F."/>
            <person name="Lindblad-Toh K."/>
            <person name="Llopart A."/>
            <person name="Long M."/>
            <person name="Low L."/>
            <person name="Lozovsky E."/>
            <person name="Lu J."/>
            <person name="Luo M."/>
            <person name="Machado C.A."/>
            <person name="Makalowski W."/>
            <person name="Marzo M."/>
            <person name="Matsuda M."/>
            <person name="Matzkin L."/>
            <person name="McAllister B."/>
            <person name="McBride C.S."/>
            <person name="McKernan B."/>
            <person name="McKernan K."/>
            <person name="Mendez-Lago M."/>
            <person name="Minx P."/>
            <person name="Mollenhauer M.U."/>
            <person name="Montooth K."/>
            <person name="Mount S.M."/>
            <person name="Mu X."/>
            <person name="Myers E."/>
            <person name="Negre B."/>
            <person name="Newfeld S."/>
            <person name="Nielsen R."/>
            <person name="Noor M.A."/>
            <person name="O'Grady P."/>
            <person name="Pachter L."/>
            <person name="Papaceit M."/>
            <person name="Parisi M.J."/>
            <person name="Parisi M."/>
            <person name="Parts L."/>
            <person name="Pedersen J.S."/>
            <person name="Pesole G."/>
            <person name="Phillippy A.M."/>
            <person name="Ponting C.P."/>
            <person name="Pop M."/>
            <person name="Porcelli D."/>
            <person name="Powell J.R."/>
            <person name="Prohaska S."/>
            <person name="Pruitt K."/>
            <person name="Puig M."/>
            <person name="Quesneville H."/>
            <person name="Ram K.R."/>
            <person name="Rand D."/>
            <person name="Rasmussen M.D."/>
            <person name="Reed L.K."/>
            <person name="Reenan R."/>
            <person name="Reily A."/>
            <person name="Remington K.A."/>
            <person name="Rieger T.T."/>
            <person name="Ritchie M.G."/>
            <person name="Robin C."/>
            <person name="Rogers Y.H."/>
            <person name="Rohde C."/>
            <person name="Rozas J."/>
            <person name="Rubenfield M.J."/>
            <person name="Ruiz A."/>
            <person name="Russo S."/>
            <person name="Salzberg S.L."/>
            <person name="Sanchez-Gracia A."/>
            <person name="Saranga D.J."/>
            <person name="Sato H."/>
            <person name="Schaeffer S.W."/>
            <person name="Schatz M.C."/>
            <person name="Schlenke T."/>
            <person name="Schwartz R."/>
            <person name="Segarra C."/>
            <person name="Singh R.S."/>
            <person name="Sirot L."/>
            <person name="Sirota M."/>
            <person name="Sisneros N.B."/>
            <person name="Smith C.D."/>
            <person name="Smith T.F."/>
            <person name="Spieth J."/>
            <person name="Stage D.E."/>
            <person name="Stark A."/>
            <person name="Stephan W."/>
            <person name="Strausberg R.L."/>
            <person name="Strempel S."/>
            <person name="Sturgill D."/>
            <person name="Sutton G."/>
            <person name="Sutton G.G."/>
            <person name="Tao W."/>
            <person name="Teichmann S."/>
            <person name="Tobari Y.N."/>
            <person name="Tomimura Y."/>
            <person name="Tsolas J.M."/>
            <person name="Valente V.L."/>
            <person name="Venter E."/>
            <person name="Venter J.C."/>
            <person name="Vicario S."/>
            <person name="Vieira F.G."/>
            <person name="Vilella A.J."/>
            <person name="Villasante A."/>
            <person name="Walenz B."/>
            <person name="Wang J."/>
            <person name="Wasserman M."/>
            <person name="Watts T."/>
            <person name="Wilson D."/>
            <person name="Wilson R.K."/>
            <person name="Wing R.A."/>
            <person name="Wolfner M.F."/>
            <person name="Wong A."/>
            <person name="Wong G.K."/>
            <person name="Wu C.I."/>
            <person name="Wu G."/>
            <person name="Yamamoto D."/>
            <person name="Yang H.P."/>
            <person name="Yang S.P."/>
            <person name="Yorke J.A."/>
            <person name="Yoshida K."/>
            <person name="Zdobnov E."/>
            <person name="Zhang P."/>
            <person name="Zhang Y."/>
            <person name="Zimin A.V."/>
            <person name="Baldwin J."/>
            <person name="Abdouelleil A."/>
            <person name="Abdulkadir J."/>
            <person name="Abebe A."/>
            <person name="Abera B."/>
            <person name="Abreu J."/>
            <person name="Acer S.C."/>
            <person name="Aftuck L."/>
            <person name="Alexander A."/>
            <person name="An P."/>
            <person name="Anderson E."/>
            <person name="Anderson S."/>
            <person name="Arachi H."/>
            <person name="Azer M."/>
            <person name="Bachantsang P."/>
            <person name="Barry A."/>
            <person name="Bayul T."/>
            <person name="Berlin A."/>
            <person name="Bessette D."/>
            <person name="Bloom T."/>
            <person name="Blye J."/>
            <person name="Boguslavskiy L."/>
            <person name="Bonnet C."/>
            <person name="Boukhgalter B."/>
            <person name="Bourzgui I."/>
            <person name="Brown A."/>
            <person name="Cahill P."/>
            <person name="Channer S."/>
            <person name="Cheshatsang Y."/>
            <person name="Chuda L."/>
            <person name="Citroen M."/>
            <person name="Collymore A."/>
            <person name="Cooke P."/>
            <person name="Costello M."/>
            <person name="D'Aco K."/>
            <person name="Daza R."/>
            <person name="De Haan G."/>
            <person name="DeGray S."/>
            <person name="DeMaso C."/>
            <person name="Dhargay N."/>
            <person name="Dooley K."/>
            <person name="Dooley E."/>
            <person name="Doricent M."/>
            <person name="Dorje P."/>
            <person name="Dorjee K."/>
            <person name="Dupes A."/>
            <person name="Elong R."/>
            <person name="Falk J."/>
            <person name="Farina A."/>
            <person name="Faro S."/>
            <person name="Ferguson D."/>
            <person name="Fisher S."/>
            <person name="Foley C.D."/>
            <person name="Franke A."/>
            <person name="Friedrich D."/>
            <person name="Gadbois L."/>
            <person name="Gearin G."/>
            <person name="Gearin C.R."/>
            <person name="Giannoukos G."/>
            <person name="Goode T."/>
            <person name="Graham J."/>
            <person name="Grandbois E."/>
            <person name="Grewal S."/>
            <person name="Gyaltsen K."/>
            <person name="Hafez N."/>
            <person name="Hagos B."/>
            <person name="Hall J."/>
            <person name="Henson C."/>
            <person name="Hollinger A."/>
            <person name="Honan T."/>
            <person name="Huard M.D."/>
            <person name="Hughes L."/>
            <person name="Hurhula B."/>
            <person name="Husby M.E."/>
            <person name="Kamat A."/>
            <person name="Kanga B."/>
            <person name="Kashin S."/>
            <person name="Khazanovich D."/>
            <person name="Kisner P."/>
            <person name="Lance K."/>
            <person name="Lara M."/>
            <person name="Lee W."/>
            <person name="Lennon N."/>
            <person name="Letendre F."/>
            <person name="LeVine R."/>
            <person name="Lipovsky A."/>
            <person name="Liu X."/>
            <person name="Liu J."/>
            <person name="Liu S."/>
            <person name="Lokyitsang T."/>
            <person name="Lokyitsang Y."/>
            <person name="Lubonja R."/>
            <person name="Lui A."/>
            <person name="MacDonald P."/>
            <person name="Magnisalis V."/>
            <person name="Maru K."/>
            <person name="Matthews C."/>
            <person name="McCusker W."/>
            <person name="McDonough S."/>
            <person name="Mehta T."/>
            <person name="Meldrim J."/>
            <person name="Meneus L."/>
            <person name="Mihai O."/>
            <person name="Mihalev A."/>
            <person name="Mihova T."/>
            <person name="Mittelman R."/>
            <person name="Mlenga V."/>
            <person name="Montmayeur A."/>
            <person name="Mulrain L."/>
            <person name="Navidi A."/>
            <person name="Naylor J."/>
            <person name="Negash T."/>
            <person name="Nguyen T."/>
            <person name="Nguyen N."/>
            <person name="Nicol R."/>
            <person name="Norbu C."/>
            <person name="Norbu N."/>
            <person name="Novod N."/>
            <person name="O'Neill B."/>
            <person name="Osman S."/>
            <person name="Markiewicz E."/>
            <person name="Oyono O.L."/>
            <person name="Patti C."/>
            <person name="Phunkhang P."/>
            <person name="Pierre F."/>
            <person name="Priest M."/>
            <person name="Raghuraman S."/>
            <person name="Rege F."/>
            <person name="Reyes R."/>
            <person name="Rise C."/>
            <person name="Rogov P."/>
            <person name="Ross K."/>
            <person name="Ryan E."/>
            <person name="Settipalli S."/>
            <person name="Shea T."/>
            <person name="Sherpa N."/>
            <person name="Shi L."/>
            <person name="Shih D."/>
            <person name="Sparrow T."/>
            <person name="Spaulding J."/>
            <person name="Stalker J."/>
            <person name="Stange-Thomann N."/>
            <person name="Stavropoulos S."/>
            <person name="Stone C."/>
            <person name="Strader C."/>
            <person name="Tesfaye S."/>
            <person name="Thomson T."/>
            <person name="Thoulutsang Y."/>
            <person name="Thoulutsang D."/>
            <person name="Topham K."/>
            <person name="Topping I."/>
            <person name="Tsamla T."/>
            <person name="Vassiliev H."/>
            <person name="Vo A."/>
            <person name="Wangchuk T."/>
            <person name="Wangdi T."/>
            <person name="Weiand M."/>
            <person name="Wilkinson J."/>
            <person name="Wilson A."/>
            <person name="Yadav S."/>
            <person name="Young G."/>
            <person name="Yu Q."/>
            <person name="Zembek L."/>
            <person name="Zhong D."/>
            <person name="Zimmer A."/>
            <person name="Zwirko Z."/>
            <person name="Jaffe D.B."/>
            <person name="Alvarez P."/>
            <person name="Brockman W."/>
            <person name="Butler J."/>
            <person name="Chin C."/>
            <person name="Gnerre S."/>
            <person name="Grabherr M."/>
            <person name="Kleber M."/>
            <person name="Mauceli E."/>
            <person name="MacCallum I."/>
        </authorList>
    </citation>
    <scope>NUCLEOTIDE SEQUENCE [LARGE SCALE GENOMIC DNA]</scope>
    <source>
        <strain evidence="13">Tucson 15010-1051.87</strain>
    </source>
</reference>
<keyword evidence="2" id="KW-1003">Cell membrane</keyword>
<evidence type="ECO:0000256" key="5">
    <source>
        <dbReference type="ARBA" id="ARBA00023136"/>
    </source>
</evidence>
<keyword evidence="5 10" id="KW-0472">Membrane</keyword>
<feature type="transmembrane region" description="Helical" evidence="10">
    <location>
        <begin position="324"/>
        <end position="346"/>
    </location>
</feature>
<feature type="transmembrane region" description="Helical" evidence="10">
    <location>
        <begin position="157"/>
        <end position="177"/>
    </location>
</feature>
<feature type="transmembrane region" description="Helical" evidence="10">
    <location>
        <begin position="86"/>
        <end position="108"/>
    </location>
</feature>
<dbReference type="HOGENOM" id="CLU_001265_30_5_1"/>
<dbReference type="PROSITE" id="PS00217">
    <property type="entry name" value="SUGAR_TRANSPORT_2"/>
    <property type="match status" value="1"/>
</dbReference>
<evidence type="ECO:0000256" key="7">
    <source>
        <dbReference type="ARBA" id="ARBA00024348"/>
    </source>
</evidence>
<feature type="domain" description="Major facilitator superfamily (MFS) profile" evidence="11">
    <location>
        <begin position="88"/>
        <end position="515"/>
    </location>
</feature>
<dbReference type="GO" id="GO:0051119">
    <property type="term" value="F:sugar transmembrane transporter activity"/>
    <property type="evidence" value="ECO:0007669"/>
    <property type="project" value="InterPro"/>
</dbReference>
<feature type="transmembrane region" description="Helical" evidence="10">
    <location>
        <begin position="128"/>
        <end position="150"/>
    </location>
</feature>
<dbReference type="InterPro" id="IPR044775">
    <property type="entry name" value="MFS_ERD6/Tret1-like"/>
</dbReference>
<organism evidence="12 13">
    <name type="scientific">Drosophila virilis</name>
    <name type="common">Fruit fly</name>
    <dbReference type="NCBI Taxonomy" id="7244"/>
    <lineage>
        <taxon>Eukaryota</taxon>
        <taxon>Metazoa</taxon>
        <taxon>Ecdysozoa</taxon>
        <taxon>Arthropoda</taxon>
        <taxon>Hexapoda</taxon>
        <taxon>Insecta</taxon>
        <taxon>Pterygota</taxon>
        <taxon>Neoptera</taxon>
        <taxon>Endopterygota</taxon>
        <taxon>Diptera</taxon>
        <taxon>Brachycera</taxon>
        <taxon>Muscomorpha</taxon>
        <taxon>Ephydroidea</taxon>
        <taxon>Drosophilidae</taxon>
        <taxon>Drosophila</taxon>
    </lineage>
</organism>
<evidence type="ECO:0000256" key="3">
    <source>
        <dbReference type="ARBA" id="ARBA00022692"/>
    </source>
</evidence>
<keyword evidence="3 10" id="KW-0812">Transmembrane</keyword>
<dbReference type="AlphaFoldDB" id="B4LBJ1"/>
<dbReference type="Gene3D" id="1.20.1250.20">
    <property type="entry name" value="MFS general substrate transporter like domains"/>
    <property type="match status" value="1"/>
</dbReference>
<dbReference type="Pfam" id="PF00083">
    <property type="entry name" value="Sugar_tr"/>
    <property type="match status" value="1"/>
</dbReference>
<evidence type="ECO:0000256" key="2">
    <source>
        <dbReference type="ARBA" id="ARBA00022475"/>
    </source>
</evidence>
<feature type="transmembrane region" description="Helical" evidence="10">
    <location>
        <begin position="460"/>
        <end position="480"/>
    </location>
</feature>
<feature type="transmembrane region" description="Helical" evidence="10">
    <location>
        <begin position="215"/>
        <end position="234"/>
    </location>
</feature>
<dbReference type="OrthoDB" id="6612291at2759"/>
<dbReference type="SUPFAM" id="SSF103473">
    <property type="entry name" value="MFS general substrate transporter"/>
    <property type="match status" value="1"/>
</dbReference>
<evidence type="ECO:0000256" key="1">
    <source>
        <dbReference type="ARBA" id="ARBA00004651"/>
    </source>
</evidence>
<name>B4LBJ1_DROVI</name>
<dbReference type="PROSITE" id="PS50850">
    <property type="entry name" value="MFS"/>
    <property type="match status" value="1"/>
</dbReference>
<dbReference type="OMA" id="MAIIVSC"/>
<evidence type="ECO:0000313" key="12">
    <source>
        <dbReference type="EMBL" id="EDW70801.1"/>
    </source>
</evidence>
<dbReference type="InterPro" id="IPR005829">
    <property type="entry name" value="Sugar_transporter_CS"/>
</dbReference>
<dbReference type="PANTHER" id="PTHR48021:SF1">
    <property type="entry name" value="GH07001P-RELATED"/>
    <property type="match status" value="1"/>
</dbReference>
<dbReference type="eggNOG" id="KOG0254">
    <property type="taxonomic scope" value="Eukaryota"/>
</dbReference>
<feature type="compositionally biased region" description="Low complexity" evidence="9">
    <location>
        <begin position="1"/>
        <end position="10"/>
    </location>
</feature>
<feature type="transmembrane region" description="Helical" evidence="10">
    <location>
        <begin position="389"/>
        <end position="411"/>
    </location>
</feature>
<keyword evidence="13" id="KW-1185">Reference proteome</keyword>
<evidence type="ECO:0000256" key="8">
    <source>
        <dbReference type="RuleBase" id="RU003346"/>
    </source>
</evidence>
<gene>
    <name evidence="12" type="primary">Dvir\GJ13982</name>
    <name evidence="12" type="ORF">Dvir_GJ13982</name>
</gene>
<feature type="region of interest" description="Disordered" evidence="9">
    <location>
        <begin position="1"/>
        <end position="37"/>
    </location>
</feature>
<dbReference type="InterPro" id="IPR005828">
    <property type="entry name" value="MFS_sugar_transport-like"/>
</dbReference>
<feature type="transmembrane region" description="Helical" evidence="10">
    <location>
        <begin position="423"/>
        <end position="448"/>
    </location>
</feature>
<keyword evidence="6" id="KW-0325">Glycoprotein</keyword>
<sequence>MSSASSSNSSGDEPNKKPDASNEESSHLLEANENGAKYGSRQAVKIIKVHANGNDSANASPQDQENLLGRMVHTSTENRSKTFPQYVAALAAAGGAFAAGTLLGWTSPAETSIVKEDFYGFEVTNENYSWVSSFMTLGAACVCIPIGFLINMIGRKWTMLLLVLPFVLGWALLIWAQNVVMMFVARFILGIAGGAFCVTAPMYTGEIAQKDIRGTLGSFFQLMITIGILFVYGIGAGLDVFWMSVVCGILPIIFGVIFFFMPESPTYLVSKNRSEAAVKSIQWLRGKEYDYAPELEELHETDREIRQNKVNVLAALARPVTMKALSISLGLMFFQQLSGINAVIFYSKTIFEDAKTDIGASMSTILIGVMQVVATFVSTLVVDRLGRRILLLASGIVMALSTTAIGVYFYLKDQNEESVVNLGWLPVASLCIFMIMFSIGYGPVPWLMMGELFATDIKGFAGSIAGTTNWVLAFVVTKTFKNLNDGLGNGGTFWLFAGVTLVGVIFVFLAVPETKGKSLNEIQQELAGNRNKSQVEAANGVEK</sequence>
<dbReference type="InterPro" id="IPR036259">
    <property type="entry name" value="MFS_trans_sf"/>
</dbReference>
<feature type="transmembrane region" description="Helical" evidence="10">
    <location>
        <begin position="240"/>
        <end position="261"/>
    </location>
</feature>
<accession>B4LBJ1</accession>
<evidence type="ECO:0000313" key="13">
    <source>
        <dbReference type="Proteomes" id="UP000008792"/>
    </source>
</evidence>
<dbReference type="InParanoid" id="B4LBJ1"/>
<evidence type="ECO:0000256" key="9">
    <source>
        <dbReference type="SAM" id="MobiDB-lite"/>
    </source>
</evidence>
<dbReference type="NCBIfam" id="TIGR00879">
    <property type="entry name" value="SP"/>
    <property type="match status" value="1"/>
</dbReference>
<dbReference type="FunFam" id="1.20.1250.20:FF:000055">
    <property type="entry name" value="Facilitated trehalose transporter Tret1-2 homolog"/>
    <property type="match status" value="1"/>
</dbReference>
<dbReference type="FunCoup" id="B4LBJ1">
    <property type="interactions" value="190"/>
</dbReference>
<dbReference type="Proteomes" id="UP000008792">
    <property type="component" value="Unassembled WGS sequence"/>
</dbReference>
<dbReference type="InterPro" id="IPR050549">
    <property type="entry name" value="MFS_Trehalose_Transporter"/>
</dbReference>
<dbReference type="PRINTS" id="PR00171">
    <property type="entry name" value="SUGRTRNSPORT"/>
</dbReference>
<dbReference type="InterPro" id="IPR020846">
    <property type="entry name" value="MFS_dom"/>
</dbReference>
<comment type="subcellular location">
    <subcellularLocation>
        <location evidence="1">Cell membrane</location>
        <topology evidence="1">Multi-pass membrane protein</topology>
    </subcellularLocation>
</comment>
<keyword evidence="8" id="KW-0813">Transport</keyword>
<evidence type="ECO:0000256" key="4">
    <source>
        <dbReference type="ARBA" id="ARBA00022989"/>
    </source>
</evidence>
<dbReference type="KEGG" id="dvi:6622738"/>
<keyword evidence="4 10" id="KW-1133">Transmembrane helix</keyword>
<feature type="transmembrane region" description="Helical" evidence="10">
    <location>
        <begin position="358"/>
        <end position="382"/>
    </location>
</feature>
<feature type="transmembrane region" description="Helical" evidence="10">
    <location>
        <begin position="492"/>
        <end position="511"/>
    </location>
</feature>
<dbReference type="PANTHER" id="PTHR48021">
    <property type="match status" value="1"/>
</dbReference>
<dbReference type="PhylomeDB" id="B4LBJ1"/>
<comment type="similarity">
    <text evidence="7">Belongs to the major facilitator superfamily. Sugar transporter (TC 2.A.1.1) family. Trehalose transporter subfamily.</text>
</comment>
<dbReference type="EMBL" id="CH940647">
    <property type="protein sequence ID" value="EDW70801.1"/>
    <property type="molecule type" value="Genomic_DNA"/>
</dbReference>